<reference evidence="1" key="2">
    <citation type="submission" date="2025-08" db="UniProtKB">
        <authorList>
            <consortium name="Ensembl"/>
        </authorList>
    </citation>
    <scope>IDENTIFICATION</scope>
</reference>
<sequence>MYTLISSKWWKNHRDVLLSRLNNGTMAIYVAQKDGRTMGGSTHMFPMSHSPVKGLLHSVKRFGYGVVDLGLVEAGQTWLYSQRIHRGCLGEDDDIWTVDNPVQMLPSSISRLEETMCSCLETAHMCLFILLFFCQRSRESSAQS</sequence>
<keyword evidence="2" id="KW-1185">Reference proteome</keyword>
<dbReference type="AlphaFoldDB" id="A0A8C9R4X5"/>
<reference evidence="1" key="3">
    <citation type="submission" date="2025-09" db="UniProtKB">
        <authorList>
            <consortium name="Ensembl"/>
        </authorList>
    </citation>
    <scope>IDENTIFICATION</scope>
</reference>
<proteinExistence type="predicted"/>
<evidence type="ECO:0000313" key="2">
    <source>
        <dbReference type="Proteomes" id="UP000694397"/>
    </source>
</evidence>
<protein>
    <submittedName>
        <fullName evidence="1">Uncharacterized protein</fullName>
    </submittedName>
</protein>
<name>A0A8C9R4X5_SCLFO</name>
<reference evidence="1 2" key="1">
    <citation type="submission" date="2019-04" db="EMBL/GenBank/DDBJ databases">
        <authorList>
            <consortium name="Wellcome Sanger Institute Data Sharing"/>
        </authorList>
    </citation>
    <scope>NUCLEOTIDE SEQUENCE [LARGE SCALE GENOMIC DNA]</scope>
</reference>
<dbReference type="Proteomes" id="UP000694397">
    <property type="component" value="Chromosome 13"/>
</dbReference>
<accession>A0A8C9R4X5</accession>
<organism evidence="1 2">
    <name type="scientific">Scleropages formosus</name>
    <name type="common">Asian bonytongue</name>
    <name type="synonym">Osteoglossum formosum</name>
    <dbReference type="NCBI Taxonomy" id="113540"/>
    <lineage>
        <taxon>Eukaryota</taxon>
        <taxon>Metazoa</taxon>
        <taxon>Chordata</taxon>
        <taxon>Craniata</taxon>
        <taxon>Vertebrata</taxon>
        <taxon>Euteleostomi</taxon>
        <taxon>Actinopterygii</taxon>
        <taxon>Neopterygii</taxon>
        <taxon>Teleostei</taxon>
        <taxon>Osteoglossocephala</taxon>
        <taxon>Osteoglossomorpha</taxon>
        <taxon>Osteoglossiformes</taxon>
        <taxon>Osteoglossidae</taxon>
        <taxon>Scleropages</taxon>
    </lineage>
</organism>
<dbReference type="Ensembl" id="ENSSFOT00015006934.2">
    <property type="protein sequence ID" value="ENSSFOP00015006829.2"/>
    <property type="gene ID" value="ENSSFOG00015004491.2"/>
</dbReference>
<evidence type="ECO:0000313" key="1">
    <source>
        <dbReference type="Ensembl" id="ENSSFOP00015006829.2"/>
    </source>
</evidence>